<keyword evidence="2" id="KW-1185">Reference proteome</keyword>
<protein>
    <submittedName>
        <fullName evidence="1">Uncharacterized protein</fullName>
    </submittedName>
</protein>
<organism evidence="1 2">
    <name type="scientific">Nostoc flagelliforme CCNUN1</name>
    <dbReference type="NCBI Taxonomy" id="2038116"/>
    <lineage>
        <taxon>Bacteria</taxon>
        <taxon>Bacillati</taxon>
        <taxon>Cyanobacteriota</taxon>
        <taxon>Cyanophyceae</taxon>
        <taxon>Nostocales</taxon>
        <taxon>Nostocaceae</taxon>
        <taxon>Nostoc</taxon>
    </lineage>
</organism>
<proteinExistence type="predicted"/>
<dbReference type="OrthoDB" id="495203at2"/>
<reference evidence="1 2" key="1">
    <citation type="submission" date="2017-11" db="EMBL/GenBank/DDBJ databases">
        <title>Complete genome of a free-living desiccation-tolerant cyanobacterium and its photosynthetic adaptation to extreme terrestrial habitat.</title>
        <authorList>
            <person name="Shang J."/>
        </authorList>
    </citation>
    <scope>NUCLEOTIDE SEQUENCE [LARGE SCALE GENOMIC DNA]</scope>
    <source>
        <strain evidence="1 2">CCNUN1</strain>
    </source>
</reference>
<name>A0A2K8T5F0_9NOSO</name>
<accession>A0A2K8T5F0</accession>
<dbReference type="Proteomes" id="UP000232003">
    <property type="component" value="Chromosome"/>
</dbReference>
<evidence type="ECO:0000313" key="1">
    <source>
        <dbReference type="EMBL" id="AUB42255.1"/>
    </source>
</evidence>
<dbReference type="KEGG" id="nfl:COO91_08367"/>
<dbReference type="EMBL" id="CP024785">
    <property type="protein sequence ID" value="AUB42255.1"/>
    <property type="molecule type" value="Genomic_DNA"/>
</dbReference>
<evidence type="ECO:0000313" key="2">
    <source>
        <dbReference type="Proteomes" id="UP000232003"/>
    </source>
</evidence>
<dbReference type="RefSeq" id="WP_100902353.1">
    <property type="nucleotide sequence ID" value="NZ_CAWNNC010000001.1"/>
</dbReference>
<gene>
    <name evidence="1" type="ORF">COO91_08367</name>
</gene>
<sequence length="197" mass="23100">MIGTKQWISKVEVTIEGKRKRNVDTINVEYFKQLLQQGKKISQIISYIWFDEDHDTAKKLDGYFKRGKNDDLKKLLFAQAPETDEYKLLLKVFKEEKYLPIFDKDDEQFFMFRVVTDQFEGNISDPGPSDNGILTVTIPYPPRPEIFDDFDEYSNTVIPQNGFTTIKQSELKEWLNQAPDEPPYFYENNPYIPATSS</sequence>
<dbReference type="AlphaFoldDB" id="A0A2K8T5F0"/>